<organism evidence="2 3">
    <name type="scientific">Cyphellophora attinorum</name>
    <dbReference type="NCBI Taxonomy" id="1664694"/>
    <lineage>
        <taxon>Eukaryota</taxon>
        <taxon>Fungi</taxon>
        <taxon>Dikarya</taxon>
        <taxon>Ascomycota</taxon>
        <taxon>Pezizomycotina</taxon>
        <taxon>Eurotiomycetes</taxon>
        <taxon>Chaetothyriomycetidae</taxon>
        <taxon>Chaetothyriales</taxon>
        <taxon>Cyphellophoraceae</taxon>
        <taxon>Cyphellophora</taxon>
    </lineage>
</organism>
<evidence type="ECO:0000256" key="1">
    <source>
        <dbReference type="SAM" id="MobiDB-lite"/>
    </source>
</evidence>
<proteinExistence type="predicted"/>
<dbReference type="Proteomes" id="UP000038010">
    <property type="component" value="Unassembled WGS sequence"/>
</dbReference>
<evidence type="ECO:0000313" key="3">
    <source>
        <dbReference type="Proteomes" id="UP000038010"/>
    </source>
</evidence>
<feature type="region of interest" description="Disordered" evidence="1">
    <location>
        <begin position="548"/>
        <end position="569"/>
    </location>
</feature>
<dbReference type="GeneID" id="28734179"/>
<feature type="region of interest" description="Disordered" evidence="1">
    <location>
        <begin position="51"/>
        <end position="79"/>
    </location>
</feature>
<sequence>MYGDGQLAIPMHESDEIFNEVFDQELYEGQHSDDSCELTNEVLGLYATEPLQGDYPRLPSLSGSTSQETSNESPPQPWRKGLWCLNQESIAVPKLRKPLNGTVPAPQVVQNPSFLIRSPPTPSLSPTMKTTKRFVTSPNAAKHRHKGLANLPLSRENTLSPTPMYSKLPLHAKMEQVETWQQDFKNFNIQPKGHLPSQPSVSYQDAGHFAHAHNAVLANSGTDELPLISGQDFMFHENDDGAAIDPGLINRNRLGLAVQTNSVPKVSQAPIPYSGTQQNGGLVWTTESLHSSNSSHQSSYDTLPPSLSSGMSSSGLHNSMGQTWWSPEMGPPTPGWATTPREPFPTIAAPTPKRAVTQSFADNIAQHTDGLGIHYGELNYSSDYMESNMVYPSVESSAHPLHHGQLPAGVPPVPPLPFAVSGQSFHNATPFATPRTVRRSPTRAPSPSISPLSMTPRSRRANRSPSRPDHPNHNHHRRKSIHKPGPIKTAGYAPVDNALPSASSGRARSRSQSKPPRTPKTPKTPSSAFAVDFVNFTALDAPKLISDVAPSGSSKTRARREAEAKEKSKKLSEAALKAVSVAGGDVEAVKRAIRLNQKGATDTQ</sequence>
<reference evidence="2 3" key="1">
    <citation type="submission" date="2015-06" db="EMBL/GenBank/DDBJ databases">
        <title>Draft genome of the ant-associated black yeast Phialophora attae CBS 131958.</title>
        <authorList>
            <person name="Moreno L.F."/>
            <person name="Stielow B.J."/>
            <person name="de Hoog S."/>
            <person name="Vicente V.A."/>
            <person name="Weiss V.A."/>
            <person name="de Vries M."/>
            <person name="Cruz L.M."/>
            <person name="Souza E.M."/>
        </authorList>
    </citation>
    <scope>NUCLEOTIDE SEQUENCE [LARGE SCALE GENOMIC DNA]</scope>
    <source>
        <strain evidence="2 3">CBS 131958</strain>
    </source>
</reference>
<dbReference type="OrthoDB" id="2575228at2759"/>
<feature type="compositionally biased region" description="Basic and acidic residues" evidence="1">
    <location>
        <begin position="559"/>
        <end position="569"/>
    </location>
</feature>
<feature type="compositionally biased region" description="Polar residues" evidence="1">
    <location>
        <begin position="61"/>
        <end position="73"/>
    </location>
</feature>
<feature type="compositionally biased region" description="Low complexity" evidence="1">
    <location>
        <begin position="501"/>
        <end position="527"/>
    </location>
</feature>
<accession>A0A0N1I0J8</accession>
<evidence type="ECO:0000313" key="2">
    <source>
        <dbReference type="EMBL" id="KPI45045.1"/>
    </source>
</evidence>
<keyword evidence="3" id="KW-1185">Reference proteome</keyword>
<feature type="compositionally biased region" description="Polar residues" evidence="1">
    <location>
        <begin position="443"/>
        <end position="455"/>
    </location>
</feature>
<gene>
    <name evidence="2" type="ORF">AB675_2335</name>
</gene>
<comment type="caution">
    <text evidence="2">The sequence shown here is derived from an EMBL/GenBank/DDBJ whole genome shotgun (WGS) entry which is preliminary data.</text>
</comment>
<dbReference type="AlphaFoldDB" id="A0A0N1I0J8"/>
<protein>
    <submittedName>
        <fullName evidence="2">Regulatory protein wetA</fullName>
    </submittedName>
</protein>
<dbReference type="EMBL" id="LFJN01000002">
    <property type="protein sequence ID" value="KPI45045.1"/>
    <property type="molecule type" value="Genomic_DNA"/>
</dbReference>
<feature type="region of interest" description="Disordered" evidence="1">
    <location>
        <begin position="288"/>
        <end position="314"/>
    </location>
</feature>
<dbReference type="STRING" id="1664694.A0A0N1I0J8"/>
<dbReference type="VEuPathDB" id="FungiDB:AB675_2335"/>
<dbReference type="RefSeq" id="XP_018005008.1">
    <property type="nucleotide sequence ID" value="XM_018142299.1"/>
</dbReference>
<name>A0A0N1I0J8_9EURO</name>
<feature type="compositionally biased region" description="Basic residues" evidence="1">
    <location>
        <begin position="473"/>
        <end position="482"/>
    </location>
</feature>
<feature type="region of interest" description="Disordered" evidence="1">
    <location>
        <begin position="427"/>
        <end position="527"/>
    </location>
</feature>